<evidence type="ECO:0000259" key="3">
    <source>
        <dbReference type="PROSITE" id="PS51186"/>
    </source>
</evidence>
<dbReference type="Gene3D" id="3.40.630.30">
    <property type="match status" value="1"/>
</dbReference>
<dbReference type="EMBL" id="QGTR01000001">
    <property type="protein sequence ID" value="PWW04256.1"/>
    <property type="molecule type" value="Genomic_DNA"/>
</dbReference>
<proteinExistence type="predicted"/>
<dbReference type="PANTHER" id="PTHR43877">
    <property type="entry name" value="AMINOALKYLPHOSPHONATE N-ACETYLTRANSFERASE-RELATED-RELATED"/>
    <property type="match status" value="1"/>
</dbReference>
<evidence type="ECO:0000256" key="1">
    <source>
        <dbReference type="ARBA" id="ARBA00022679"/>
    </source>
</evidence>
<dbReference type="OrthoDB" id="9811979at2"/>
<dbReference type="PANTHER" id="PTHR43877:SF2">
    <property type="entry name" value="AMINOALKYLPHOSPHONATE N-ACETYLTRANSFERASE-RELATED"/>
    <property type="match status" value="1"/>
</dbReference>
<keyword evidence="2" id="KW-0012">Acyltransferase</keyword>
<name>A0A317PVF2_9HYPH</name>
<evidence type="ECO:0000256" key="2">
    <source>
        <dbReference type="ARBA" id="ARBA00023315"/>
    </source>
</evidence>
<keyword evidence="1 4" id="KW-0808">Transferase</keyword>
<protein>
    <submittedName>
        <fullName evidence="4">Ribosomal-protein-alanine N-acetyltransferase</fullName>
    </submittedName>
</protein>
<keyword evidence="5" id="KW-1185">Reference proteome</keyword>
<dbReference type="Proteomes" id="UP000246352">
    <property type="component" value="Unassembled WGS sequence"/>
</dbReference>
<dbReference type="CDD" id="cd04301">
    <property type="entry name" value="NAT_SF"/>
    <property type="match status" value="1"/>
</dbReference>
<dbReference type="AlphaFoldDB" id="A0A317PVF2"/>
<sequence length="179" mass="19602">MLTLRPAKSSDARDLALIGLAAWQEAISAWGEDVEKMRENATSAYVNFCVRNWPDILVAEWDGDLAGWGASENADDQITDLWVAPVFQGRGIGSELLADLELEIRGRGFDRARLDTHARNVRAIHLFKRHGYRVSAYTVAYSAALDVDIDTVAMVKEFGLASSNEGSAKPEDDGLYGGV</sequence>
<gene>
    <name evidence="4" type="ORF">DFR52_101951</name>
</gene>
<reference evidence="4 5" key="1">
    <citation type="submission" date="2018-05" db="EMBL/GenBank/DDBJ databases">
        <title>Genomic Encyclopedia of Type Strains, Phase IV (KMG-IV): sequencing the most valuable type-strain genomes for metagenomic binning, comparative biology and taxonomic classification.</title>
        <authorList>
            <person name="Goeker M."/>
        </authorList>
    </citation>
    <scope>NUCLEOTIDE SEQUENCE [LARGE SCALE GENOMIC DNA]</scope>
    <source>
        <strain evidence="4 5">DSM 16791</strain>
    </source>
</reference>
<dbReference type="Pfam" id="PF00583">
    <property type="entry name" value="Acetyltransf_1"/>
    <property type="match status" value="1"/>
</dbReference>
<evidence type="ECO:0000313" key="5">
    <source>
        <dbReference type="Proteomes" id="UP000246352"/>
    </source>
</evidence>
<dbReference type="InterPro" id="IPR000182">
    <property type="entry name" value="GNAT_dom"/>
</dbReference>
<dbReference type="PROSITE" id="PS51186">
    <property type="entry name" value="GNAT"/>
    <property type="match status" value="1"/>
</dbReference>
<accession>A0A317PVF2</accession>
<dbReference type="RefSeq" id="WP_110030709.1">
    <property type="nucleotide sequence ID" value="NZ_QGTR01000001.1"/>
</dbReference>
<evidence type="ECO:0000313" key="4">
    <source>
        <dbReference type="EMBL" id="PWW04256.1"/>
    </source>
</evidence>
<comment type="caution">
    <text evidence="4">The sequence shown here is derived from an EMBL/GenBank/DDBJ whole genome shotgun (WGS) entry which is preliminary data.</text>
</comment>
<dbReference type="SUPFAM" id="SSF55729">
    <property type="entry name" value="Acyl-CoA N-acyltransferases (Nat)"/>
    <property type="match status" value="1"/>
</dbReference>
<dbReference type="InterPro" id="IPR050832">
    <property type="entry name" value="Bact_Acetyltransf"/>
</dbReference>
<organism evidence="4 5">
    <name type="scientific">Hoeflea marina</name>
    <dbReference type="NCBI Taxonomy" id="274592"/>
    <lineage>
        <taxon>Bacteria</taxon>
        <taxon>Pseudomonadati</taxon>
        <taxon>Pseudomonadota</taxon>
        <taxon>Alphaproteobacteria</taxon>
        <taxon>Hyphomicrobiales</taxon>
        <taxon>Rhizobiaceae</taxon>
        <taxon>Hoeflea</taxon>
    </lineage>
</organism>
<dbReference type="GO" id="GO:0016747">
    <property type="term" value="F:acyltransferase activity, transferring groups other than amino-acyl groups"/>
    <property type="evidence" value="ECO:0007669"/>
    <property type="project" value="InterPro"/>
</dbReference>
<feature type="domain" description="N-acetyltransferase" evidence="3">
    <location>
        <begin position="2"/>
        <end position="159"/>
    </location>
</feature>
<dbReference type="InterPro" id="IPR016181">
    <property type="entry name" value="Acyl_CoA_acyltransferase"/>
</dbReference>